<gene>
    <name evidence="1" type="ORF">M3N55_07800</name>
</gene>
<keyword evidence="2" id="KW-1185">Reference proteome</keyword>
<accession>A0ABT0M195</accession>
<evidence type="ECO:0000313" key="2">
    <source>
        <dbReference type="Proteomes" id="UP001202550"/>
    </source>
</evidence>
<comment type="caution">
    <text evidence="1">The sequence shown here is derived from an EMBL/GenBank/DDBJ whole genome shotgun (WGS) entry which is preliminary data.</text>
</comment>
<proteinExistence type="predicted"/>
<dbReference type="RefSeq" id="WP_249057968.1">
    <property type="nucleotide sequence ID" value="NZ_JALZWP010000006.1"/>
</dbReference>
<reference evidence="1 2" key="1">
    <citation type="submission" date="2022-05" db="EMBL/GenBank/DDBJ databases">
        <title>Seasonal and diel survey of microbial diversity of the Tyrrhenian coast.</title>
        <authorList>
            <person name="Gattoni G."/>
            <person name="Corral P."/>
        </authorList>
    </citation>
    <scope>NUCLEOTIDE SEQUENCE [LARGE SCALE GENOMIC DNA]</scope>
    <source>
        <strain evidence="1 2">V10</strain>
    </source>
</reference>
<dbReference type="Proteomes" id="UP001202550">
    <property type="component" value="Unassembled WGS sequence"/>
</dbReference>
<protein>
    <submittedName>
        <fullName evidence="1">Uncharacterized protein</fullName>
    </submittedName>
</protein>
<sequence length="125" mass="13699">MATRIVAFVTLGLFLAFVAIMASVTFFVRDPLPIVGPNQRLVLDTTEIMPPLRAEIAIDGDFKALLSVTPLDRVDQVRLRFTGNDDVPLVPQGDSAEAQFTRTGRWELVLVSGGAEEVLAFVLRD</sequence>
<dbReference type="EMBL" id="JALZWP010000006">
    <property type="protein sequence ID" value="MCL1628632.1"/>
    <property type="molecule type" value="Genomic_DNA"/>
</dbReference>
<evidence type="ECO:0000313" key="1">
    <source>
        <dbReference type="EMBL" id="MCL1628632.1"/>
    </source>
</evidence>
<organism evidence="1 2">
    <name type="scientific">Roseinatronobacter domitianus</name>
    <dbReference type="NCBI Taxonomy" id="2940293"/>
    <lineage>
        <taxon>Bacteria</taxon>
        <taxon>Pseudomonadati</taxon>
        <taxon>Pseudomonadota</taxon>
        <taxon>Alphaproteobacteria</taxon>
        <taxon>Rhodobacterales</taxon>
        <taxon>Paracoccaceae</taxon>
        <taxon>Roseinatronobacter</taxon>
    </lineage>
</organism>
<name>A0ABT0M195_9RHOB</name>